<evidence type="ECO:0000313" key="1">
    <source>
        <dbReference type="EMBL" id="KNB19728.1"/>
    </source>
</evidence>
<evidence type="ECO:0000313" key="2">
    <source>
        <dbReference type="Proteomes" id="UP000009097"/>
    </source>
</evidence>
<reference evidence="1" key="1">
    <citation type="submission" date="2007-04" db="EMBL/GenBank/DDBJ databases">
        <authorList>
            <consortium name="The Broad Institute Genome Sequencing Platform"/>
            <person name="Birren B."/>
            <person name="Lander E."/>
            <person name="Galagan J."/>
            <person name="Nusbaum C."/>
            <person name="Devon K."/>
            <person name="Ma L.-J."/>
            <person name="Jaffe D."/>
            <person name="Butler J."/>
            <person name="Alvarez P."/>
            <person name="Gnerre S."/>
            <person name="Grabherr M."/>
            <person name="Kleber M."/>
            <person name="Mauceli E."/>
            <person name="Brockman W."/>
            <person name="MacCallum I.A."/>
            <person name="Young S."/>
            <person name="LaButti K."/>
            <person name="DeCaprio D."/>
            <person name="Crawford M."/>
            <person name="Koehrsen M."/>
            <person name="Engels R."/>
            <person name="Montgomery P."/>
            <person name="Pearson M."/>
            <person name="Howarth C."/>
            <person name="Larson L."/>
            <person name="White J."/>
            <person name="O'Leary S."/>
            <person name="Kodira C."/>
            <person name="Zeng Q."/>
            <person name="Yandava C."/>
            <person name="Alvarado L."/>
            <person name="Kistler C."/>
            <person name="Shim W.-B."/>
            <person name="Kang S."/>
            <person name="Woloshuk C."/>
        </authorList>
    </citation>
    <scope>NUCLEOTIDE SEQUENCE</scope>
    <source>
        <strain evidence="1">4287</strain>
    </source>
</reference>
<gene>
    <name evidence="1" type="ORF">FOXG_22638</name>
</gene>
<name>A0A0J9WA63_FUSO4</name>
<dbReference type="RefSeq" id="XP_018257773.1">
    <property type="nucleotide sequence ID" value="XM_018403042.1"/>
</dbReference>
<dbReference type="EMBL" id="DS231735">
    <property type="protein sequence ID" value="KNB19728.1"/>
    <property type="molecule type" value="Genomic_DNA"/>
</dbReference>
<proteinExistence type="predicted"/>
<reference evidence="1" key="2">
    <citation type="journal article" date="2010" name="Nature">
        <title>Comparative genomics reveals mobile pathogenicity chromosomes in Fusarium.</title>
        <authorList>
            <person name="Ma L.J."/>
            <person name="van der Does H.C."/>
            <person name="Borkovich K.A."/>
            <person name="Coleman J.J."/>
            <person name="Daboussi M.J."/>
            <person name="Di Pietro A."/>
            <person name="Dufresne M."/>
            <person name="Freitag M."/>
            <person name="Grabherr M."/>
            <person name="Henrissat B."/>
            <person name="Houterman P.M."/>
            <person name="Kang S."/>
            <person name="Shim W.B."/>
            <person name="Woloshuk C."/>
            <person name="Xie X."/>
            <person name="Xu J.R."/>
            <person name="Antoniw J."/>
            <person name="Baker S.E."/>
            <person name="Bluhm B.H."/>
            <person name="Breakspear A."/>
            <person name="Brown D.W."/>
            <person name="Butchko R.A."/>
            <person name="Chapman S."/>
            <person name="Coulson R."/>
            <person name="Coutinho P.M."/>
            <person name="Danchin E.G."/>
            <person name="Diener A."/>
            <person name="Gale L.R."/>
            <person name="Gardiner D.M."/>
            <person name="Goff S."/>
            <person name="Hammond-Kosack K.E."/>
            <person name="Hilburn K."/>
            <person name="Hua-Van A."/>
            <person name="Jonkers W."/>
            <person name="Kazan K."/>
            <person name="Kodira C.D."/>
            <person name="Koehrsen M."/>
            <person name="Kumar L."/>
            <person name="Lee Y.H."/>
            <person name="Li L."/>
            <person name="Manners J.M."/>
            <person name="Miranda-Saavedra D."/>
            <person name="Mukherjee M."/>
            <person name="Park G."/>
            <person name="Park J."/>
            <person name="Park S.Y."/>
            <person name="Proctor R.H."/>
            <person name="Regev A."/>
            <person name="Ruiz-Roldan M.C."/>
            <person name="Sain D."/>
            <person name="Sakthikumar S."/>
            <person name="Sykes S."/>
            <person name="Schwartz D.C."/>
            <person name="Turgeon B.G."/>
            <person name="Wapinski I."/>
            <person name="Yoder O."/>
            <person name="Young S."/>
            <person name="Zeng Q."/>
            <person name="Zhou S."/>
            <person name="Galagan J."/>
            <person name="Cuomo C.A."/>
            <person name="Kistler H.C."/>
            <person name="Rep M."/>
        </authorList>
    </citation>
    <scope>NUCLEOTIDE SEQUENCE [LARGE SCALE GENOMIC DNA]</scope>
    <source>
        <strain evidence="1">4287</strain>
    </source>
</reference>
<protein>
    <submittedName>
        <fullName evidence="1">Uncharacterized protein</fullName>
    </submittedName>
</protein>
<organism evidence="1 2">
    <name type="scientific">Fusarium oxysporum f. sp. lycopersici (strain 4287 / CBS 123668 / FGSC 9935 / NRRL 34936)</name>
    <name type="common">Fusarium vascular wilt of tomato</name>
    <dbReference type="NCBI Taxonomy" id="426428"/>
    <lineage>
        <taxon>Eukaryota</taxon>
        <taxon>Fungi</taxon>
        <taxon>Dikarya</taxon>
        <taxon>Ascomycota</taxon>
        <taxon>Pezizomycotina</taxon>
        <taxon>Sordariomycetes</taxon>
        <taxon>Hypocreomycetidae</taxon>
        <taxon>Hypocreales</taxon>
        <taxon>Nectriaceae</taxon>
        <taxon>Fusarium</taxon>
        <taxon>Fusarium oxysporum species complex</taxon>
    </lineage>
</organism>
<dbReference type="KEGG" id="fox:FOXG_22638"/>
<accession>A0A0J9WA63</accession>
<dbReference type="VEuPathDB" id="FungiDB:FOXG_22638"/>
<dbReference type="OrthoDB" id="5008727at2759"/>
<sequence length="153" mass="17444">MRVTSGLKDSLRTSLHHVSQFPDLSQRFDIFKQELATLGERLSSYGNSAPINTKLFRDIWALRDTVLGHRRAMKSIIIEMNSVYHRINKSGYVAVAQPILTMRNGELLHRRTPELEALMLVTGFDAQWRRVNGMWNEAMGFSGEVDYLGNCCA</sequence>
<dbReference type="GeneID" id="28963344"/>
<dbReference type="Proteomes" id="UP000009097">
    <property type="component" value="Unassembled WGS sequence"/>
</dbReference>
<dbReference type="AlphaFoldDB" id="A0A0J9WA63"/>